<name>A0A2D2DHJ4_9BURK</name>
<proteinExistence type="predicted"/>
<feature type="chain" id="PRO_5013823859" description="Ice-binding protein C-terminal domain-containing protein" evidence="1">
    <location>
        <begin position="26"/>
        <end position="247"/>
    </location>
</feature>
<dbReference type="KEGG" id="mass:CR152_07880"/>
<evidence type="ECO:0000313" key="3">
    <source>
        <dbReference type="EMBL" id="ATQ74439.1"/>
    </source>
</evidence>
<dbReference type="Pfam" id="PF07589">
    <property type="entry name" value="PEP-CTERM"/>
    <property type="match status" value="1"/>
</dbReference>
<feature type="domain" description="Ice-binding protein C-terminal" evidence="2">
    <location>
        <begin position="213"/>
        <end position="238"/>
    </location>
</feature>
<dbReference type="NCBIfam" id="TIGR02595">
    <property type="entry name" value="PEP_CTERM"/>
    <property type="match status" value="1"/>
</dbReference>
<dbReference type="EMBL" id="CP024608">
    <property type="protein sequence ID" value="ATQ74439.1"/>
    <property type="molecule type" value="Genomic_DNA"/>
</dbReference>
<keyword evidence="4" id="KW-1185">Reference proteome</keyword>
<evidence type="ECO:0000256" key="1">
    <source>
        <dbReference type="SAM" id="SignalP"/>
    </source>
</evidence>
<reference evidence="3" key="1">
    <citation type="submission" date="2017-10" db="EMBL/GenBank/DDBJ databases">
        <title>Massilia psychrophilum sp. nov., a novel purple-pigmented bacterium isolated from Tianshan glacier, Xinjiang Municipality, China.</title>
        <authorList>
            <person name="Wang H."/>
        </authorList>
    </citation>
    <scope>NUCLEOTIDE SEQUENCE [LARGE SCALE GENOMIC DNA]</scope>
    <source>
        <strain evidence="3">B2</strain>
    </source>
</reference>
<sequence>MGPMNLFKLQMGAAALAFVSATASAAPTVIEATGFTFTNPDSTVADVLVSDVAGATTIRLSDFVSSMTGKTSDAAGNAYSADMSFAVRSGYQVTGYSFSGTFAGTLDTAVPPGGLAGAGTASNRGAVSLFASGANDWSENHFSSVYRLNGNESFVFSAANLTLKDVLTMSLNSSMTMFASPAVWTTSDGVVHRQASWAGLSVLNPTLTVYTSAVPEPETYAMLALGLAVIGLTRRTRRRLQNGVAQA</sequence>
<gene>
    <name evidence="3" type="ORF">CR152_07880</name>
</gene>
<dbReference type="Proteomes" id="UP000229897">
    <property type="component" value="Chromosome"/>
</dbReference>
<evidence type="ECO:0000313" key="4">
    <source>
        <dbReference type="Proteomes" id="UP000229897"/>
    </source>
</evidence>
<feature type="signal peptide" evidence="1">
    <location>
        <begin position="1"/>
        <end position="25"/>
    </location>
</feature>
<dbReference type="AlphaFoldDB" id="A0A2D2DHJ4"/>
<evidence type="ECO:0000259" key="2">
    <source>
        <dbReference type="Pfam" id="PF07589"/>
    </source>
</evidence>
<dbReference type="InterPro" id="IPR013424">
    <property type="entry name" value="Ice-binding_C"/>
</dbReference>
<accession>A0A2D2DHJ4</accession>
<protein>
    <recommendedName>
        <fullName evidence="2">Ice-binding protein C-terminal domain-containing protein</fullName>
    </recommendedName>
</protein>
<keyword evidence="1" id="KW-0732">Signal</keyword>
<organism evidence="3 4">
    <name type="scientific">Massilia violaceinigra</name>
    <dbReference type="NCBI Taxonomy" id="2045208"/>
    <lineage>
        <taxon>Bacteria</taxon>
        <taxon>Pseudomonadati</taxon>
        <taxon>Pseudomonadota</taxon>
        <taxon>Betaproteobacteria</taxon>
        <taxon>Burkholderiales</taxon>
        <taxon>Oxalobacteraceae</taxon>
        <taxon>Telluria group</taxon>
        <taxon>Massilia</taxon>
    </lineage>
</organism>